<protein>
    <recommendedName>
        <fullName evidence="4">RNA uridylyltransferase</fullName>
        <ecNumber evidence="4">2.7.7.52</ecNumber>
    </recommendedName>
</protein>
<accession>A0A7S4C846</accession>
<comment type="catalytic activity">
    <reaction evidence="9">
        <text>RNA(n) + UTP = RNA(n)-3'-uridine ribonucleotide + diphosphate</text>
        <dbReference type="Rhea" id="RHEA:14785"/>
        <dbReference type="Rhea" id="RHEA-COMP:14527"/>
        <dbReference type="Rhea" id="RHEA-COMP:17348"/>
        <dbReference type="ChEBI" id="CHEBI:33019"/>
        <dbReference type="ChEBI" id="CHEBI:46398"/>
        <dbReference type="ChEBI" id="CHEBI:140395"/>
        <dbReference type="ChEBI" id="CHEBI:173116"/>
        <dbReference type="EC" id="2.7.7.52"/>
    </reaction>
</comment>
<dbReference type="PANTHER" id="PTHR12271">
    <property type="entry name" value="POLY A POLYMERASE CID PAP -RELATED"/>
    <property type="match status" value="1"/>
</dbReference>
<keyword evidence="6" id="KW-0808">Transferase</keyword>
<reference evidence="13" key="1">
    <citation type="submission" date="2021-01" db="EMBL/GenBank/DDBJ databases">
        <authorList>
            <person name="Corre E."/>
            <person name="Pelletier E."/>
            <person name="Niang G."/>
            <person name="Scheremetjew M."/>
            <person name="Finn R."/>
            <person name="Kale V."/>
            <person name="Holt S."/>
            <person name="Cochrane G."/>
            <person name="Meng A."/>
            <person name="Brown T."/>
            <person name="Cohen L."/>
        </authorList>
    </citation>
    <scope>NUCLEOTIDE SEQUENCE</scope>
    <source>
        <strain evidence="13">CCMP1594</strain>
    </source>
</reference>
<dbReference type="Pfam" id="PF03828">
    <property type="entry name" value="PAP_assoc"/>
    <property type="match status" value="1"/>
</dbReference>
<dbReference type="Gene3D" id="3.30.460.10">
    <property type="entry name" value="Beta Polymerase, domain 2"/>
    <property type="match status" value="1"/>
</dbReference>
<comment type="cofactor">
    <cofactor evidence="2">
        <name>Mg(2+)</name>
        <dbReference type="ChEBI" id="CHEBI:18420"/>
    </cofactor>
</comment>
<dbReference type="GO" id="GO:0046872">
    <property type="term" value="F:metal ion binding"/>
    <property type="evidence" value="ECO:0007669"/>
    <property type="project" value="UniProtKB-KW"/>
</dbReference>
<evidence type="ECO:0000256" key="9">
    <source>
        <dbReference type="ARBA" id="ARBA00049105"/>
    </source>
</evidence>
<evidence type="ECO:0000313" key="13">
    <source>
        <dbReference type="EMBL" id="CAE0789859.1"/>
    </source>
</evidence>
<evidence type="ECO:0000256" key="6">
    <source>
        <dbReference type="ARBA" id="ARBA00022679"/>
    </source>
</evidence>
<feature type="region of interest" description="Disordered" evidence="10">
    <location>
        <begin position="539"/>
        <end position="582"/>
    </location>
</feature>
<dbReference type="InterPro" id="IPR002058">
    <property type="entry name" value="PAP_assoc"/>
</dbReference>
<keyword evidence="5" id="KW-0963">Cytoplasm</keyword>
<dbReference type="EMBL" id="HBJA01003087">
    <property type="protein sequence ID" value="CAE0789859.1"/>
    <property type="molecule type" value="Transcribed_RNA"/>
</dbReference>
<dbReference type="GO" id="GO:0031123">
    <property type="term" value="P:RNA 3'-end processing"/>
    <property type="evidence" value="ECO:0007669"/>
    <property type="project" value="TreeGrafter"/>
</dbReference>
<feature type="region of interest" description="Disordered" evidence="10">
    <location>
        <begin position="610"/>
        <end position="734"/>
    </location>
</feature>
<evidence type="ECO:0000256" key="1">
    <source>
        <dbReference type="ARBA" id="ARBA00001936"/>
    </source>
</evidence>
<dbReference type="Gene3D" id="1.10.1410.10">
    <property type="match status" value="1"/>
</dbReference>
<organism evidence="13">
    <name type="scientific">Eutreptiella gymnastica</name>
    <dbReference type="NCBI Taxonomy" id="73025"/>
    <lineage>
        <taxon>Eukaryota</taxon>
        <taxon>Discoba</taxon>
        <taxon>Euglenozoa</taxon>
        <taxon>Euglenida</taxon>
        <taxon>Spirocuta</taxon>
        <taxon>Euglenophyceae</taxon>
        <taxon>Eutreptiales</taxon>
        <taxon>Eutreptiaceae</taxon>
        <taxon>Eutreptiella</taxon>
    </lineage>
</organism>
<evidence type="ECO:0000259" key="12">
    <source>
        <dbReference type="Pfam" id="PF22600"/>
    </source>
</evidence>
<dbReference type="InterPro" id="IPR054708">
    <property type="entry name" value="MTPAP-like_central"/>
</dbReference>
<comment type="subcellular location">
    <subcellularLocation>
        <location evidence="3">Cytoplasm</location>
    </subcellularLocation>
</comment>
<keyword evidence="8" id="KW-0460">Magnesium</keyword>
<keyword evidence="7" id="KW-0479">Metal-binding</keyword>
<dbReference type="GO" id="GO:0050265">
    <property type="term" value="F:RNA uridylyltransferase activity"/>
    <property type="evidence" value="ECO:0007669"/>
    <property type="project" value="UniProtKB-EC"/>
</dbReference>
<proteinExistence type="predicted"/>
<feature type="domain" description="Poly(A) RNA polymerase mitochondrial-like central palm" evidence="12">
    <location>
        <begin position="59"/>
        <end position="199"/>
    </location>
</feature>
<dbReference type="SUPFAM" id="SSF81301">
    <property type="entry name" value="Nucleotidyltransferase"/>
    <property type="match status" value="1"/>
</dbReference>
<feature type="compositionally biased region" description="Low complexity" evidence="10">
    <location>
        <begin position="687"/>
        <end position="698"/>
    </location>
</feature>
<name>A0A7S4C846_9EUGL</name>
<dbReference type="SUPFAM" id="SSF81631">
    <property type="entry name" value="PAP/OAS1 substrate-binding domain"/>
    <property type="match status" value="1"/>
</dbReference>
<dbReference type="EC" id="2.7.7.52" evidence="4"/>
<evidence type="ECO:0000256" key="2">
    <source>
        <dbReference type="ARBA" id="ARBA00001946"/>
    </source>
</evidence>
<evidence type="ECO:0000256" key="8">
    <source>
        <dbReference type="ARBA" id="ARBA00022842"/>
    </source>
</evidence>
<evidence type="ECO:0000256" key="7">
    <source>
        <dbReference type="ARBA" id="ARBA00022723"/>
    </source>
</evidence>
<feature type="region of interest" description="Disordered" evidence="10">
    <location>
        <begin position="764"/>
        <end position="784"/>
    </location>
</feature>
<feature type="compositionally biased region" description="Polar residues" evidence="10">
    <location>
        <begin position="654"/>
        <end position="664"/>
    </location>
</feature>
<dbReference type="Pfam" id="PF22600">
    <property type="entry name" value="MTPAP-like_central"/>
    <property type="match status" value="1"/>
</dbReference>
<feature type="compositionally biased region" description="Polar residues" evidence="10">
    <location>
        <begin position="775"/>
        <end position="784"/>
    </location>
</feature>
<dbReference type="AlphaFoldDB" id="A0A7S4C846"/>
<dbReference type="GO" id="GO:0005739">
    <property type="term" value="C:mitochondrion"/>
    <property type="evidence" value="ECO:0007669"/>
    <property type="project" value="UniProtKB-ARBA"/>
</dbReference>
<dbReference type="CDD" id="cd05402">
    <property type="entry name" value="NT_PAP_TUTase"/>
    <property type="match status" value="1"/>
</dbReference>
<dbReference type="PANTHER" id="PTHR12271:SF40">
    <property type="entry name" value="POLY(A) RNA POLYMERASE GLD2"/>
    <property type="match status" value="1"/>
</dbReference>
<evidence type="ECO:0000256" key="4">
    <source>
        <dbReference type="ARBA" id="ARBA00012472"/>
    </source>
</evidence>
<comment type="cofactor">
    <cofactor evidence="1">
        <name>Mn(2+)</name>
        <dbReference type="ChEBI" id="CHEBI:29035"/>
    </cofactor>
</comment>
<evidence type="ECO:0000256" key="5">
    <source>
        <dbReference type="ARBA" id="ARBA00022490"/>
    </source>
</evidence>
<gene>
    <name evidence="13" type="ORF">EGYM00163_LOCUS973</name>
</gene>
<evidence type="ECO:0000259" key="11">
    <source>
        <dbReference type="Pfam" id="PF03828"/>
    </source>
</evidence>
<feature type="domain" description="PAP-associated" evidence="11">
    <location>
        <begin position="284"/>
        <end position="336"/>
    </location>
</feature>
<dbReference type="InterPro" id="IPR043519">
    <property type="entry name" value="NT_sf"/>
</dbReference>
<evidence type="ECO:0000256" key="10">
    <source>
        <dbReference type="SAM" id="MobiDB-lite"/>
    </source>
</evidence>
<sequence>MYPSSPNDQSFSAYYDKVYDEAKECVWGDTLVRPDHCLLPGTPPISPKESASARMLIGQSMQLMVTKTFASTNNFQSRSDLRRIIENVLQTGLQDPRLEVYTFGSSALNIVHQEGDVDFYVKTDQLHKGKMTRHQTQDQLQRIYEVLSASHHPYIPANGLKRIFTARVPIIKKTGPPGLDFDISLFPCGPRNSALLRKYVLDNFALMQPLAMVVVAWSKKVGINDSRNGFLTTYSLILMLIFFLICGDHISHISIDTDLNIHPQPRHRSPIKMHDTDESDAEKLGRLLIQFFWFYSHFNFAECCISIRTRNNITRQLKEWTSPDQPMAVEDPYETHLNTCRNVKPDRFDVVLRQLKLANEALKDGWDAFLKLQDTQSQLAREHFFEGNTQQQLGSPALNFAAAPTVPRPIPLHISPPPRREDPEVIDETRANAAVLDPCIIDAKFSSPIEAAHIEATTIAAQAALQDLRADSIAGVLAKGLPKPGPPAQIAQVAESGGADKRTMLTPAMLNPVNSSIDNSKVLQPSNDVTRIQQWIDQQPTSAEPVTAEDPPEQVNGEAKGAGLPEPLAPNDRPRSGKELPLIPGPHAEWANMFIILCNDVIVKRQEAEGLKGSPTGQAPKDSPSVRRQSLPQNDAPLVFETNSAPTGVPGFTQPGNNLTSPHVNHSAKAALNPLANQGPPHTMTYSNSNPHSVSPSVWLQRAAGHRSVSPSRNRRPTPPSYMHSSNHYAQSPERLQPSVFRSVQPSSAIMNQPNRVMYHFHNRPPSVPDRIRGTPTNTANGFL</sequence>
<evidence type="ECO:0000256" key="3">
    <source>
        <dbReference type="ARBA" id="ARBA00004496"/>
    </source>
</evidence>